<accession>A0ABW4RC66</accession>
<name>A0ABW4RC66_9RHOB</name>
<dbReference type="PIRSF" id="PIRSF004789">
    <property type="entry name" value="DR1281"/>
    <property type="match status" value="1"/>
</dbReference>
<reference evidence="2" key="1">
    <citation type="journal article" date="2019" name="Int. J. Syst. Evol. Microbiol.">
        <title>The Global Catalogue of Microorganisms (GCM) 10K type strain sequencing project: providing services to taxonomists for standard genome sequencing and annotation.</title>
        <authorList>
            <consortium name="The Broad Institute Genomics Platform"/>
            <consortium name="The Broad Institute Genome Sequencing Center for Infectious Disease"/>
            <person name="Wu L."/>
            <person name="Ma J."/>
        </authorList>
    </citation>
    <scope>NUCLEOTIDE SEQUENCE [LARGE SCALE GENOMIC DNA]</scope>
    <source>
        <strain evidence="2">CCUG 56029</strain>
    </source>
</reference>
<dbReference type="Gene3D" id="3.60.21.10">
    <property type="match status" value="1"/>
</dbReference>
<evidence type="ECO:0000313" key="1">
    <source>
        <dbReference type="EMBL" id="MFD1883294.1"/>
    </source>
</evidence>
<dbReference type="SUPFAM" id="SSF56300">
    <property type="entry name" value="Metallo-dependent phosphatases"/>
    <property type="match status" value="1"/>
</dbReference>
<organism evidence="1 2">
    <name type="scientific">Paracoccus pacificus</name>
    <dbReference type="NCBI Taxonomy" id="1463598"/>
    <lineage>
        <taxon>Bacteria</taxon>
        <taxon>Pseudomonadati</taxon>
        <taxon>Pseudomonadota</taxon>
        <taxon>Alphaproteobacteria</taxon>
        <taxon>Rhodobacterales</taxon>
        <taxon>Paracoccaceae</taxon>
        <taxon>Paracoccus</taxon>
    </lineage>
</organism>
<proteinExistence type="predicted"/>
<dbReference type="Proteomes" id="UP001597213">
    <property type="component" value="Unassembled WGS sequence"/>
</dbReference>
<dbReference type="InterPro" id="IPR029052">
    <property type="entry name" value="Metallo-depent_PP-like"/>
</dbReference>
<sequence length="271" mass="28962">MRILFLGDVMGRAGRNAIITRLPELKRDLRVDFAVVNGENASGGMGLTADHARLILGAGADCITLGDHAFDQKDMISFIEREPRIIRPLNFAKEAPGRGARVYEATQGRKILITQVLGQVFMKRPFDDPFSAVDAVLRAHPPGGLVQASLVDVHAEATSEKMALGHYCDGRASVVVGTHTHVPTADTHILAGGTAYQSDAGMCGDYDSVIGMEKAEPMRRFLTGMARERFTPANGEVTLSGILVVTDDRSGLAKSVQPIRLGGRLSQAGAA</sequence>
<keyword evidence="2" id="KW-1185">Reference proteome</keyword>
<dbReference type="EMBL" id="JBHUEN010000046">
    <property type="protein sequence ID" value="MFD1883294.1"/>
    <property type="molecule type" value="Genomic_DNA"/>
</dbReference>
<dbReference type="PANTHER" id="PTHR36303">
    <property type="entry name" value="2',3'-CYCLIC-NUCLEOTIDE 2'-PHOSPHODIESTERASE"/>
    <property type="match status" value="1"/>
</dbReference>
<gene>
    <name evidence="1" type="ORF">ACFSCT_16380</name>
</gene>
<protein>
    <submittedName>
        <fullName evidence="1">YmdB family metallophosphoesterase</fullName>
    </submittedName>
</protein>
<evidence type="ECO:0000313" key="2">
    <source>
        <dbReference type="Proteomes" id="UP001597213"/>
    </source>
</evidence>
<dbReference type="InterPro" id="IPR005235">
    <property type="entry name" value="YmdB-like"/>
</dbReference>
<dbReference type="PANTHER" id="PTHR36303:SF1">
    <property type="entry name" value="2',3'-CYCLIC-NUCLEOTIDE 2'-PHOSPHODIESTERASE"/>
    <property type="match status" value="1"/>
</dbReference>
<dbReference type="Pfam" id="PF13277">
    <property type="entry name" value="YmdB"/>
    <property type="match status" value="1"/>
</dbReference>
<comment type="caution">
    <text evidence="1">The sequence shown here is derived from an EMBL/GenBank/DDBJ whole genome shotgun (WGS) entry which is preliminary data.</text>
</comment>
<dbReference type="RefSeq" id="WP_379144547.1">
    <property type="nucleotide sequence ID" value="NZ_JBHUEN010000046.1"/>
</dbReference>